<evidence type="ECO:0000313" key="2">
    <source>
        <dbReference type="Proteomes" id="UP000012960"/>
    </source>
</evidence>
<proteinExistence type="predicted"/>
<dbReference type="InParanoid" id="A0A804L8B5"/>
<reference evidence="1" key="1">
    <citation type="submission" date="2021-05" db="UniProtKB">
        <authorList>
            <consortium name="EnsemblPlants"/>
        </authorList>
    </citation>
    <scope>IDENTIFICATION</scope>
    <source>
        <strain evidence="1">subsp. malaccensis</strain>
    </source>
</reference>
<dbReference type="Gramene" id="Ma11_t15850.1">
    <property type="protein sequence ID" value="Ma11_p15850.1"/>
    <property type="gene ID" value="Ma11_g15850"/>
</dbReference>
<dbReference type="EnsemblPlants" id="Ma11_t15850.1">
    <property type="protein sequence ID" value="Ma11_p15850.1"/>
    <property type="gene ID" value="Ma11_g15850"/>
</dbReference>
<organism evidence="1 2">
    <name type="scientific">Musa acuminata subsp. malaccensis</name>
    <name type="common">Wild banana</name>
    <name type="synonym">Musa malaccensis</name>
    <dbReference type="NCBI Taxonomy" id="214687"/>
    <lineage>
        <taxon>Eukaryota</taxon>
        <taxon>Viridiplantae</taxon>
        <taxon>Streptophyta</taxon>
        <taxon>Embryophyta</taxon>
        <taxon>Tracheophyta</taxon>
        <taxon>Spermatophyta</taxon>
        <taxon>Magnoliopsida</taxon>
        <taxon>Liliopsida</taxon>
        <taxon>Zingiberales</taxon>
        <taxon>Musaceae</taxon>
        <taxon>Musa</taxon>
    </lineage>
</organism>
<sequence length="67" mass="7686">MQSISCESKSGSLNLSWKYKEVRWSRASNLHMVECWQPSIQSPTMDGKIGMRFFIVDVDTLMKSVIS</sequence>
<keyword evidence="2" id="KW-1185">Reference proteome</keyword>
<dbReference type="AlphaFoldDB" id="A0A804L8B5"/>
<protein>
    <submittedName>
        <fullName evidence="1">Uncharacterized protein</fullName>
    </submittedName>
</protein>
<name>A0A804L8B5_MUSAM</name>
<dbReference type="Proteomes" id="UP000012960">
    <property type="component" value="Unplaced"/>
</dbReference>
<accession>A0A804L8B5</accession>
<evidence type="ECO:0000313" key="1">
    <source>
        <dbReference type="EnsemblPlants" id="Ma11_p15850.1"/>
    </source>
</evidence>